<comment type="caution">
    <text evidence="6">The sequence shown here is derived from an EMBL/GenBank/DDBJ whole genome shotgun (WGS) entry which is preliminary data.</text>
</comment>
<dbReference type="PANTHER" id="PTHR38248">
    <property type="entry name" value="FUNK1 6"/>
    <property type="match status" value="1"/>
</dbReference>
<dbReference type="InterPro" id="IPR011009">
    <property type="entry name" value="Kinase-like_dom_sf"/>
</dbReference>
<evidence type="ECO:0000313" key="6">
    <source>
        <dbReference type="EMBL" id="CCE30839.1"/>
    </source>
</evidence>
<comment type="catalytic activity">
    <reaction evidence="3">
        <text>L-seryl-[protein] + ATP = O-phospho-L-seryl-[protein] + ADP + H(+)</text>
        <dbReference type="Rhea" id="RHEA:17989"/>
        <dbReference type="Rhea" id="RHEA-COMP:9863"/>
        <dbReference type="Rhea" id="RHEA-COMP:11604"/>
        <dbReference type="ChEBI" id="CHEBI:15378"/>
        <dbReference type="ChEBI" id="CHEBI:29999"/>
        <dbReference type="ChEBI" id="CHEBI:30616"/>
        <dbReference type="ChEBI" id="CHEBI:83421"/>
        <dbReference type="ChEBI" id="CHEBI:456216"/>
        <dbReference type="EC" id="2.7.11.1"/>
    </reaction>
</comment>
<dbReference type="GO" id="GO:0004674">
    <property type="term" value="F:protein serine/threonine kinase activity"/>
    <property type="evidence" value="ECO:0007669"/>
    <property type="project" value="UniProtKB-EC"/>
</dbReference>
<dbReference type="EC" id="2.7.11.1" evidence="1"/>
<dbReference type="OrthoDB" id="5584477at2759"/>
<reference evidence="6 7" key="1">
    <citation type="journal article" date="2013" name="PLoS Genet.">
        <title>Plant-symbiotic fungi as chemical engineers: Multi-genome analysis of the Clavicipitaceae reveals dynamics of alkaloid loci.</title>
        <authorList>
            <person name="Schardl C.L."/>
            <person name="Young C.A."/>
            <person name="Hesse U."/>
            <person name="Amyotte S.G."/>
            <person name="Andreeva K."/>
            <person name="Calie P.J."/>
            <person name="Fleetwood D.J."/>
            <person name="Haws D.C."/>
            <person name="Moore N."/>
            <person name="Oeser B."/>
            <person name="Panaccione D.G."/>
            <person name="Schweri K.K."/>
            <person name="Voisey C.R."/>
            <person name="Farman M.L."/>
            <person name="Jaromczyk J.W."/>
            <person name="Roe B.A."/>
            <person name="O'Sullivan D.M."/>
            <person name="Scott B."/>
            <person name="Tudzynski P."/>
            <person name="An Z."/>
            <person name="Arnaoudova E.G."/>
            <person name="Bullock C.T."/>
            <person name="Charlton N.D."/>
            <person name="Chen L."/>
            <person name="Cox M."/>
            <person name="Dinkins R.D."/>
            <person name="Florea S."/>
            <person name="Glenn A.E."/>
            <person name="Gordon A."/>
            <person name="Gueldener U."/>
            <person name="Harris D.R."/>
            <person name="Hollin W."/>
            <person name="Jaromczyk J."/>
            <person name="Johnson R.D."/>
            <person name="Khan A.K."/>
            <person name="Leistner E."/>
            <person name="Leuchtmann A."/>
            <person name="Li C."/>
            <person name="Liu J."/>
            <person name="Liu J."/>
            <person name="Liu M."/>
            <person name="Mace W."/>
            <person name="Machado C."/>
            <person name="Nagabhyru P."/>
            <person name="Pan J."/>
            <person name="Schmid J."/>
            <person name="Sugawara K."/>
            <person name="Steiner U."/>
            <person name="Takach J.E."/>
            <person name="Tanaka E."/>
            <person name="Webb J.S."/>
            <person name="Wilson E.V."/>
            <person name="Wiseman J.L."/>
            <person name="Yoshida R."/>
            <person name="Zeng Z."/>
        </authorList>
    </citation>
    <scope>NUCLEOTIDE SEQUENCE [LARGE SCALE GENOMIC DNA]</scope>
    <source>
        <strain evidence="6 7">20.1</strain>
    </source>
</reference>
<gene>
    <name evidence="6" type="ORF">CPUR_04688</name>
</gene>
<evidence type="ECO:0000256" key="2">
    <source>
        <dbReference type="ARBA" id="ARBA00047899"/>
    </source>
</evidence>
<dbReference type="Pfam" id="PF17667">
    <property type="entry name" value="Pkinase_fungal"/>
    <property type="match status" value="1"/>
</dbReference>
<organism evidence="6 7">
    <name type="scientific">Claviceps purpurea (strain 20.1)</name>
    <name type="common">Ergot fungus</name>
    <name type="synonym">Sphacelia segetum</name>
    <dbReference type="NCBI Taxonomy" id="1111077"/>
    <lineage>
        <taxon>Eukaryota</taxon>
        <taxon>Fungi</taxon>
        <taxon>Dikarya</taxon>
        <taxon>Ascomycota</taxon>
        <taxon>Pezizomycotina</taxon>
        <taxon>Sordariomycetes</taxon>
        <taxon>Hypocreomycetidae</taxon>
        <taxon>Hypocreales</taxon>
        <taxon>Clavicipitaceae</taxon>
        <taxon>Claviceps</taxon>
    </lineage>
</organism>
<comment type="catalytic activity">
    <reaction evidence="2">
        <text>L-threonyl-[protein] + ATP = O-phospho-L-threonyl-[protein] + ADP + H(+)</text>
        <dbReference type="Rhea" id="RHEA:46608"/>
        <dbReference type="Rhea" id="RHEA-COMP:11060"/>
        <dbReference type="Rhea" id="RHEA-COMP:11605"/>
        <dbReference type="ChEBI" id="CHEBI:15378"/>
        <dbReference type="ChEBI" id="CHEBI:30013"/>
        <dbReference type="ChEBI" id="CHEBI:30616"/>
        <dbReference type="ChEBI" id="CHEBI:61977"/>
        <dbReference type="ChEBI" id="CHEBI:456216"/>
        <dbReference type="EC" id="2.7.11.1"/>
    </reaction>
</comment>
<dbReference type="Proteomes" id="UP000016801">
    <property type="component" value="Unassembled WGS sequence"/>
</dbReference>
<proteinExistence type="predicted"/>
<accession>M1WFC7</accession>
<dbReference type="InterPro" id="IPR040976">
    <property type="entry name" value="Pkinase_fungal"/>
</dbReference>
<feature type="region of interest" description="Disordered" evidence="4">
    <location>
        <begin position="543"/>
        <end position="607"/>
    </location>
</feature>
<dbReference type="InterPro" id="IPR008266">
    <property type="entry name" value="Tyr_kinase_AS"/>
</dbReference>
<dbReference type="PANTHER" id="PTHR38248:SF2">
    <property type="entry name" value="FUNK1 11"/>
    <property type="match status" value="1"/>
</dbReference>
<dbReference type="HOGENOM" id="CLU_005513_5_0_1"/>
<dbReference type="EMBL" id="CAGA01000025">
    <property type="protein sequence ID" value="CCE30839.1"/>
    <property type="molecule type" value="Genomic_DNA"/>
</dbReference>
<dbReference type="Gene3D" id="1.10.510.10">
    <property type="entry name" value="Transferase(Phosphotransferase) domain 1"/>
    <property type="match status" value="1"/>
</dbReference>
<evidence type="ECO:0000313" key="7">
    <source>
        <dbReference type="Proteomes" id="UP000016801"/>
    </source>
</evidence>
<name>M1WFC7_CLAP2</name>
<protein>
    <recommendedName>
        <fullName evidence="1">non-specific serine/threonine protein kinase</fullName>
        <ecNumber evidence="1">2.7.11.1</ecNumber>
    </recommendedName>
</protein>
<evidence type="ECO:0000256" key="1">
    <source>
        <dbReference type="ARBA" id="ARBA00012513"/>
    </source>
</evidence>
<dbReference type="AlphaFoldDB" id="M1WFC7"/>
<dbReference type="VEuPathDB" id="FungiDB:CPUR_04688"/>
<dbReference type="STRING" id="1111077.M1WFC7"/>
<evidence type="ECO:0000256" key="3">
    <source>
        <dbReference type="ARBA" id="ARBA00048679"/>
    </source>
</evidence>
<feature type="compositionally biased region" description="Polar residues" evidence="4">
    <location>
        <begin position="544"/>
        <end position="558"/>
    </location>
</feature>
<feature type="region of interest" description="Disordered" evidence="4">
    <location>
        <begin position="171"/>
        <end position="193"/>
    </location>
</feature>
<feature type="domain" description="Fungal-type protein kinase" evidence="5">
    <location>
        <begin position="316"/>
        <end position="733"/>
    </location>
</feature>
<keyword evidence="7" id="KW-1185">Reference proteome</keyword>
<sequence length="844" mass="95070">MDPQHWNRGIEYIEHNPIATGLNTFCSIARNMGVCDITAVDQLNAQHLQSLALLLMGCLSCHTAVQALSGWHGSLSDDLIQVSIALMKNHIGDDCFRPLLKAAITQADVRTLWIEFFTLSATLEATHAVTGPPTPRSTSPQYTWSIPITQTSSPIINVFEHHRLPAASISPNSTVSQHLQSPSKYTTGSVANSSEHRIENEIDPLLKQELEGRLDIDTPRFFDEFFPRSNYQRTAENFLDRCKTGAVPAFSNGWEIWPDRAAETEVVTWLKLLSDELEKFSRASFSSDVSSRRAICSIPKKPIQGAAATLELDHDVGFVSTADLEPGPEGCMYPGAEILVHGKLMSDPMADEAQEARYALARNAQDMLAAQGTRRFALGFTLCESYMRVWLFDRLGGTASEQIDIHTEPIRFIKVMLGFLWMSEEDLGFDSSIEGSGNSRYLEIEKNGSKKCIVLDQERKRTPCIVGRGTTCWKAHDDDDPTTILVMKDSWQEVKRDHEGEMLLYATRKNVVNVARHYHHETVQIRGMDDDVRQCVRRGLVKATVSTSTRSDPQSSGGAPSLGLRKRRMTSTDSDTEETSSELRPRKKICSSWPTNTATEPRTELPTELPNRVHRRVIVRDYGKPIYRASSRLALLACLEGCITGHQSLYQAGILHRDVSLNNLLINEESETNLSLPHFLIDLDQAIYTDRHDPSERTKVGTRAFMAIGLLDGEEHSFVHDLESFFWVFLWICIHFGKAGEGSRVVRRYDRWHDLDDERLAFAKRAAVRLHSDFAATAERDFMPFYKPLIPYVNQIRELLPFNAELPGQVFATSEVPRKTGFELYSQMIGVLREAQMDPEVRAE</sequence>
<evidence type="ECO:0000259" key="5">
    <source>
        <dbReference type="Pfam" id="PF17667"/>
    </source>
</evidence>
<dbReference type="PROSITE" id="PS00109">
    <property type="entry name" value="PROTEIN_KINASE_TYR"/>
    <property type="match status" value="1"/>
</dbReference>
<dbReference type="eggNOG" id="ENOG502S5WB">
    <property type="taxonomic scope" value="Eukaryota"/>
</dbReference>
<evidence type="ECO:0000256" key="4">
    <source>
        <dbReference type="SAM" id="MobiDB-lite"/>
    </source>
</evidence>
<dbReference type="SUPFAM" id="SSF56112">
    <property type="entry name" value="Protein kinase-like (PK-like)"/>
    <property type="match status" value="1"/>
</dbReference>